<feature type="non-terminal residue" evidence="1">
    <location>
        <position position="1"/>
    </location>
</feature>
<accession>A0A151WY93</accession>
<dbReference type="InterPro" id="IPR036397">
    <property type="entry name" value="RNaseH_sf"/>
</dbReference>
<evidence type="ECO:0000313" key="2">
    <source>
        <dbReference type="Proteomes" id="UP000075809"/>
    </source>
</evidence>
<reference evidence="1 2" key="1">
    <citation type="submission" date="2015-09" db="EMBL/GenBank/DDBJ databases">
        <title>Trachymyrmex zeteki WGS genome.</title>
        <authorList>
            <person name="Nygaard S."/>
            <person name="Hu H."/>
            <person name="Boomsma J."/>
            <person name="Zhang G."/>
        </authorList>
    </citation>
    <scope>NUCLEOTIDE SEQUENCE [LARGE SCALE GENOMIC DNA]</scope>
    <source>
        <strain evidence="1">Tzet28-1</strain>
        <tissue evidence="1">Whole body</tissue>
    </source>
</reference>
<organism evidence="1 2">
    <name type="scientific">Mycetomoellerius zeteki</name>
    <dbReference type="NCBI Taxonomy" id="64791"/>
    <lineage>
        <taxon>Eukaryota</taxon>
        <taxon>Metazoa</taxon>
        <taxon>Ecdysozoa</taxon>
        <taxon>Arthropoda</taxon>
        <taxon>Hexapoda</taxon>
        <taxon>Insecta</taxon>
        <taxon>Pterygota</taxon>
        <taxon>Neoptera</taxon>
        <taxon>Endopterygota</taxon>
        <taxon>Hymenoptera</taxon>
        <taxon>Apocrita</taxon>
        <taxon>Aculeata</taxon>
        <taxon>Formicoidea</taxon>
        <taxon>Formicidae</taxon>
        <taxon>Myrmicinae</taxon>
        <taxon>Mycetomoellerius</taxon>
    </lineage>
</organism>
<dbReference type="EMBL" id="KQ982660">
    <property type="protein sequence ID" value="KYQ52665.1"/>
    <property type="molecule type" value="Genomic_DNA"/>
</dbReference>
<dbReference type="Proteomes" id="UP000075809">
    <property type="component" value="Unassembled WGS sequence"/>
</dbReference>
<dbReference type="STRING" id="64791.A0A151WY93"/>
<proteinExistence type="predicted"/>
<evidence type="ECO:0008006" key="3">
    <source>
        <dbReference type="Google" id="ProtNLM"/>
    </source>
</evidence>
<protein>
    <recommendedName>
        <fullName evidence="3">Transposable element Tcb1 transposase</fullName>
    </recommendedName>
</protein>
<evidence type="ECO:0000313" key="1">
    <source>
        <dbReference type="EMBL" id="KYQ52665.1"/>
    </source>
</evidence>
<keyword evidence="2" id="KW-1185">Reference proteome</keyword>
<name>A0A151WY93_9HYME</name>
<dbReference type="AlphaFoldDB" id="A0A151WY93"/>
<dbReference type="Gene3D" id="3.30.420.10">
    <property type="entry name" value="Ribonuclease H-like superfamily/Ribonuclease H"/>
    <property type="match status" value="1"/>
</dbReference>
<dbReference type="GO" id="GO:0003676">
    <property type="term" value="F:nucleic acid binding"/>
    <property type="evidence" value="ECO:0007669"/>
    <property type="project" value="InterPro"/>
</dbReference>
<gene>
    <name evidence="1" type="ORF">ALC60_08196</name>
</gene>
<sequence>INGNLDQKGYHKILVHHAVPAGKKLIGQGFIMQQDNDLKHTSKLCKNFLMKKKEKNILKLMEWPPQSKSN</sequence>